<dbReference type="EC" id="3.2.1.23" evidence="3"/>
<keyword evidence="12" id="KW-1185">Reference proteome</keyword>
<dbReference type="Pfam" id="PF01301">
    <property type="entry name" value="Glyco_hydro_35"/>
    <property type="match status" value="1"/>
</dbReference>
<dbReference type="InterPro" id="IPR036833">
    <property type="entry name" value="BetaGal_dom3_sf"/>
</dbReference>
<dbReference type="OrthoDB" id="9813184at2"/>
<comment type="similarity">
    <text evidence="2 8">Belongs to the glycosyl hydrolase 35 family.</text>
</comment>
<evidence type="ECO:0000256" key="8">
    <source>
        <dbReference type="RuleBase" id="RU003679"/>
    </source>
</evidence>
<dbReference type="InterPro" id="IPR017853">
    <property type="entry name" value="GH"/>
</dbReference>
<keyword evidence="5" id="KW-0378">Hydrolase</keyword>
<keyword evidence="7" id="KW-0326">Glycosidase</keyword>
<dbReference type="SUPFAM" id="SSF117100">
    <property type="entry name" value="Beta-galactosidase LacA, domain 3"/>
    <property type="match status" value="1"/>
</dbReference>
<evidence type="ECO:0000259" key="10">
    <source>
        <dbReference type="SMART" id="SM01029"/>
    </source>
</evidence>
<dbReference type="InterPro" id="IPR025972">
    <property type="entry name" value="BetaGal_dom3"/>
</dbReference>
<sequence>MRRRLLALALALATAAGLSSAPVAEAAPHARHQVTFDKYSLMLDGRRQFVWSGEFHPFRLPSPDLWRDVLQKMKATGYNAVSIYFDWNYHSPAPGVYDFTGVRDMDRVLDLAAEAGLYVIARPGPYINAEVTGGGFPGWLATQEGKARSDAPDYLAAADEWLSQIDRIIARHQYTDGRGSVILYQIENELAATGVSQQNYVAHLYDKVRADGIGVPIFHNDKGRNGIWVPPDSGVPGTVPGKVDLYAWDTYPAGTCRPDATPGPPSNAPDWGLYGPGGAKGGASASPNTPGFTAEFGGGWFDYWGSNGTYPCTAVRQGPGYERVFYGTNIANGLTIQNFYMTFGGTSWGWLPAPVVYSSYDYGAAIDEGRQLRPKALTMKELGYFLQAVPPITKQDKADPVTPSSTAVKVYHNVNPDTKTHFYLPVHNPSKATTDDAFTFGVSTPDGAYTVPQAGTLRLNGQDAKHLVANFDLAGQHLVYSTSEIMTSVDGTVLLNGRLGEDGETTLRYATQPRVDVLSGAATATWDAAKGDLRLNYIHNGLTRVRISGGGRAPVTLLLADDTTADTFWRQDTAAGPVLVRGPALLRTARSFGPFLALTGDTARASDLEVWGPAAMVSWNGRPVPARRTTSSSLLATAQLPGPAAVELPRLTGWKQAPGSPESAVAYDDRGWLPADKTSTASTTKPPAGQPVLTADDYGFHTGDVWYRGHSSGPVPAELSLTYGGGGAGMLQAWLDGRYLGQHVLPSALASPPTSGTATFAVPEELRGDDEHVLSVMVRNNGHNEDGGVNDAHKEGRGLISSSLTGVAWKIRGGVTDPVRGPLNNGGLDGERAGWSLPGYPDARWAAGQVPAATAAPGTTWYRTNFTLNVPKGQDASLGLTIGDPATPRSGGHYRALIFVNGWNLGQYIADVGPQHTFALPNGILNPNGHNTLALAVTSDGGAGNGLETVALTDLGTVRGGVPVRLVASPGYRH</sequence>
<dbReference type="AlphaFoldDB" id="A0A229SM58"/>
<feature type="domain" description="Beta-galactosidase" evidence="10">
    <location>
        <begin position="389"/>
        <end position="568"/>
    </location>
</feature>
<dbReference type="Gene3D" id="2.60.120.260">
    <property type="entry name" value="Galactose-binding domain-like"/>
    <property type="match status" value="2"/>
</dbReference>
<dbReference type="Gene3D" id="3.20.20.80">
    <property type="entry name" value="Glycosidases"/>
    <property type="match status" value="1"/>
</dbReference>
<dbReference type="InterPro" id="IPR001944">
    <property type="entry name" value="Glycoside_Hdrlase_35"/>
</dbReference>
<dbReference type="SUPFAM" id="SSF51445">
    <property type="entry name" value="(Trans)glycosidases"/>
    <property type="match status" value="1"/>
</dbReference>
<proteinExistence type="inferred from homology"/>
<dbReference type="EMBL" id="NMUL01000069">
    <property type="protein sequence ID" value="OXM59864.1"/>
    <property type="molecule type" value="Genomic_DNA"/>
</dbReference>
<dbReference type="Pfam" id="PF13364">
    <property type="entry name" value="BetaGal_ABD2"/>
    <property type="match status" value="2"/>
</dbReference>
<dbReference type="Pfam" id="PF10435">
    <property type="entry name" value="BetaGal_dom2"/>
    <property type="match status" value="1"/>
</dbReference>
<dbReference type="InterPro" id="IPR025300">
    <property type="entry name" value="BetaGal_jelly_roll_dom"/>
</dbReference>
<name>A0A229SM58_9PSEU</name>
<dbReference type="RefSeq" id="WP_093953867.1">
    <property type="nucleotide sequence ID" value="NZ_NMUL01000069.1"/>
</dbReference>
<dbReference type="PRINTS" id="PR00742">
    <property type="entry name" value="GLHYDRLASE35"/>
</dbReference>
<evidence type="ECO:0000313" key="11">
    <source>
        <dbReference type="EMBL" id="OXM59864.1"/>
    </source>
</evidence>
<dbReference type="Proteomes" id="UP000215199">
    <property type="component" value="Unassembled WGS sequence"/>
</dbReference>
<dbReference type="SMART" id="SM01029">
    <property type="entry name" value="BetaGal_dom2"/>
    <property type="match status" value="1"/>
</dbReference>
<accession>A0A229SM58</accession>
<feature type="chain" id="PRO_5011968857" description="beta-galactosidase" evidence="9">
    <location>
        <begin position="27"/>
        <end position="974"/>
    </location>
</feature>
<feature type="signal peptide" evidence="9">
    <location>
        <begin position="1"/>
        <end position="26"/>
    </location>
</feature>
<dbReference type="InterPro" id="IPR037110">
    <property type="entry name" value="Betagal_dom2_sf"/>
</dbReference>
<dbReference type="InterPro" id="IPR008979">
    <property type="entry name" value="Galactose-bd-like_sf"/>
</dbReference>
<evidence type="ECO:0000313" key="12">
    <source>
        <dbReference type="Proteomes" id="UP000215199"/>
    </source>
</evidence>
<comment type="catalytic activity">
    <reaction evidence="1">
        <text>Hydrolysis of terminal non-reducing beta-D-galactose residues in beta-D-galactosides.</text>
        <dbReference type="EC" id="3.2.1.23"/>
    </reaction>
</comment>
<dbReference type="SUPFAM" id="SSF49785">
    <property type="entry name" value="Galactose-binding domain-like"/>
    <property type="match status" value="2"/>
</dbReference>
<evidence type="ECO:0000256" key="5">
    <source>
        <dbReference type="ARBA" id="ARBA00022801"/>
    </source>
</evidence>
<dbReference type="GO" id="GO:0005975">
    <property type="term" value="P:carbohydrate metabolic process"/>
    <property type="evidence" value="ECO:0007669"/>
    <property type="project" value="InterPro"/>
</dbReference>
<dbReference type="InterPro" id="IPR031330">
    <property type="entry name" value="Gly_Hdrlase_35_cat"/>
</dbReference>
<dbReference type="GO" id="GO:0004565">
    <property type="term" value="F:beta-galactosidase activity"/>
    <property type="evidence" value="ECO:0007669"/>
    <property type="project" value="UniProtKB-EC"/>
</dbReference>
<keyword evidence="6" id="KW-0325">Glycoprotein</keyword>
<evidence type="ECO:0000256" key="2">
    <source>
        <dbReference type="ARBA" id="ARBA00009809"/>
    </source>
</evidence>
<evidence type="ECO:0000256" key="7">
    <source>
        <dbReference type="ARBA" id="ARBA00023295"/>
    </source>
</evidence>
<organism evidence="11 12">
    <name type="scientific">Amycolatopsis vastitatis</name>
    <dbReference type="NCBI Taxonomy" id="1905142"/>
    <lineage>
        <taxon>Bacteria</taxon>
        <taxon>Bacillati</taxon>
        <taxon>Actinomycetota</taxon>
        <taxon>Actinomycetes</taxon>
        <taxon>Pseudonocardiales</taxon>
        <taxon>Pseudonocardiaceae</taxon>
        <taxon>Amycolatopsis</taxon>
    </lineage>
</organism>
<gene>
    <name evidence="11" type="ORF">CF165_45660</name>
</gene>
<dbReference type="SUPFAM" id="SSF51011">
    <property type="entry name" value="Glycosyl hydrolase domain"/>
    <property type="match status" value="1"/>
</dbReference>
<dbReference type="InterPro" id="IPR018954">
    <property type="entry name" value="Betagal_dom2"/>
</dbReference>
<evidence type="ECO:0000256" key="4">
    <source>
        <dbReference type="ARBA" id="ARBA00022729"/>
    </source>
</evidence>
<dbReference type="PANTHER" id="PTHR23421">
    <property type="entry name" value="BETA-GALACTOSIDASE RELATED"/>
    <property type="match status" value="1"/>
</dbReference>
<evidence type="ECO:0000256" key="1">
    <source>
        <dbReference type="ARBA" id="ARBA00001412"/>
    </source>
</evidence>
<protein>
    <recommendedName>
        <fullName evidence="3">beta-galactosidase</fullName>
        <ecNumber evidence="3">3.2.1.23</ecNumber>
    </recommendedName>
</protein>
<evidence type="ECO:0000256" key="6">
    <source>
        <dbReference type="ARBA" id="ARBA00023180"/>
    </source>
</evidence>
<comment type="caution">
    <text evidence="11">The sequence shown here is derived from an EMBL/GenBank/DDBJ whole genome shotgun (WGS) entry which is preliminary data.</text>
</comment>
<reference evidence="12" key="1">
    <citation type="submission" date="2017-07" db="EMBL/GenBank/DDBJ databases">
        <title>Comparative genome mining reveals phylogenetic distribution patterns of secondary metabolites in Amycolatopsis.</title>
        <authorList>
            <person name="Adamek M."/>
            <person name="Alanjary M."/>
            <person name="Sales-Ortells H."/>
            <person name="Goodfellow M."/>
            <person name="Bull A.T."/>
            <person name="Kalinowski J."/>
            <person name="Ziemert N."/>
        </authorList>
    </citation>
    <scope>NUCLEOTIDE SEQUENCE [LARGE SCALE GENOMIC DNA]</scope>
    <source>
        <strain evidence="12">H5</strain>
    </source>
</reference>
<evidence type="ECO:0000256" key="3">
    <source>
        <dbReference type="ARBA" id="ARBA00012756"/>
    </source>
</evidence>
<evidence type="ECO:0000256" key="9">
    <source>
        <dbReference type="SAM" id="SignalP"/>
    </source>
</evidence>
<keyword evidence="4 9" id="KW-0732">Signal</keyword>
<dbReference type="Gene3D" id="2.102.20.10">
    <property type="entry name" value="Beta-galactosidase, domain 2"/>
    <property type="match status" value="1"/>
</dbReference>
<dbReference type="Pfam" id="PF13363">
    <property type="entry name" value="BetaGal_dom3"/>
    <property type="match status" value="1"/>
</dbReference>